<dbReference type="InterPro" id="IPR000577">
    <property type="entry name" value="Carb_kinase_FGGY"/>
</dbReference>
<evidence type="ECO:0000313" key="7">
    <source>
        <dbReference type="Proteomes" id="UP000310754"/>
    </source>
</evidence>
<dbReference type="InterPro" id="IPR018485">
    <property type="entry name" value="FGGY_C"/>
</dbReference>
<dbReference type="RefSeq" id="WP_190236267.1">
    <property type="nucleotide sequence ID" value="NZ_SSOA01000006.1"/>
</dbReference>
<evidence type="ECO:0000259" key="4">
    <source>
        <dbReference type="Pfam" id="PF00370"/>
    </source>
</evidence>
<evidence type="ECO:0000313" key="6">
    <source>
        <dbReference type="EMBL" id="THF49288.1"/>
    </source>
</evidence>
<dbReference type="PANTHER" id="PTHR43095">
    <property type="entry name" value="SUGAR KINASE"/>
    <property type="match status" value="1"/>
</dbReference>
<gene>
    <name evidence="6" type="ORF">E6C51_12980</name>
</gene>
<evidence type="ECO:0000256" key="2">
    <source>
        <dbReference type="ARBA" id="ARBA00022679"/>
    </source>
</evidence>
<feature type="domain" description="Carbohydrate kinase FGGY C-terminal" evidence="5">
    <location>
        <begin position="251"/>
        <end position="432"/>
    </location>
</feature>
<evidence type="ECO:0000256" key="1">
    <source>
        <dbReference type="ARBA" id="ARBA00009156"/>
    </source>
</evidence>
<protein>
    <submittedName>
        <fullName evidence="6">Carbohydrate kinase</fullName>
    </submittedName>
</protein>
<dbReference type="SUPFAM" id="SSF53067">
    <property type="entry name" value="Actin-like ATPase domain"/>
    <property type="match status" value="2"/>
</dbReference>
<dbReference type="InterPro" id="IPR018484">
    <property type="entry name" value="FGGY_N"/>
</dbReference>
<sequence length="495" mass="53912">MRRALLVDLGGSSLKAGVFDLNGTLIATERVANVFIEDEINKSEQQPDGWWTALQTVADRLDKHIPDGLAGIEAVVLCGFTRTQVFLNDDGLPVCPAITFRDSRAQGVVEDVLLRPGVADHPLVRHFNAFHPLARILWLKHNEPAVWEKTKWVVEPKDYLNFKLTGALASDPISQFWLRSAMEGGENALTALAGLDRSLLPELRRPHEAVGTVLKHMPGALGRIAGASVFCGCNDTWTAAAGLGALKNAMAYCISGSSEVFGILSDAQAEVPGLITMPWADTLWQLGGPGLNGANVLTWMVNSLMPDERPFDERLAALLSQQTGLPLLFHPYLHGERTPLWDRDIRASFMGLMASHKPGDLVRGAMEGVSFVNRMVLERAEAGAGQEVQEIRLGGGGARNADWNQIRANILKRPVIVSEAEEVGLMGCLAVARFGLSLVSSIAQATEGISAPWRRFEPQAAESRFYDELYAIFLDTLEPVRTASHRLASCRLPGT</sequence>
<comment type="similarity">
    <text evidence="1">Belongs to the FGGY kinase family.</text>
</comment>
<dbReference type="EMBL" id="SSOA01000006">
    <property type="protein sequence ID" value="THF49288.1"/>
    <property type="molecule type" value="Genomic_DNA"/>
</dbReference>
<dbReference type="AlphaFoldDB" id="A0A4S3ZU85"/>
<organism evidence="6 7">
    <name type="scientific">Allorhizobium terrae</name>
    <dbReference type="NCBI Taxonomy" id="1848972"/>
    <lineage>
        <taxon>Bacteria</taxon>
        <taxon>Pseudomonadati</taxon>
        <taxon>Pseudomonadota</taxon>
        <taxon>Alphaproteobacteria</taxon>
        <taxon>Hyphomicrobiales</taxon>
        <taxon>Rhizobiaceae</taxon>
        <taxon>Rhizobium/Agrobacterium group</taxon>
        <taxon>Allorhizobium</taxon>
    </lineage>
</organism>
<dbReference type="InterPro" id="IPR050406">
    <property type="entry name" value="FGGY_Carb_Kinase"/>
</dbReference>
<keyword evidence="3 6" id="KW-0418">Kinase</keyword>
<accession>A0A4S3ZU85</accession>
<dbReference type="Proteomes" id="UP000310754">
    <property type="component" value="Unassembled WGS sequence"/>
</dbReference>
<dbReference type="InterPro" id="IPR043129">
    <property type="entry name" value="ATPase_NBD"/>
</dbReference>
<dbReference type="GO" id="GO:0005975">
    <property type="term" value="P:carbohydrate metabolic process"/>
    <property type="evidence" value="ECO:0007669"/>
    <property type="project" value="InterPro"/>
</dbReference>
<dbReference type="PIRSF" id="PIRSF000538">
    <property type="entry name" value="GlpK"/>
    <property type="match status" value="1"/>
</dbReference>
<name>A0A4S3ZU85_9HYPH</name>
<keyword evidence="2" id="KW-0808">Transferase</keyword>
<feature type="domain" description="Carbohydrate kinase FGGY N-terminal" evidence="4">
    <location>
        <begin position="5"/>
        <end position="242"/>
    </location>
</feature>
<dbReference type="Pfam" id="PF02782">
    <property type="entry name" value="FGGY_C"/>
    <property type="match status" value="1"/>
</dbReference>
<keyword evidence="7" id="KW-1185">Reference proteome</keyword>
<evidence type="ECO:0000256" key="3">
    <source>
        <dbReference type="ARBA" id="ARBA00022777"/>
    </source>
</evidence>
<dbReference type="Pfam" id="PF00370">
    <property type="entry name" value="FGGY_N"/>
    <property type="match status" value="1"/>
</dbReference>
<reference evidence="6 7" key="1">
    <citation type="submission" date="2019-04" db="EMBL/GenBank/DDBJ databases">
        <title>Rhizobium terrae sp. nov., isolated from a paddy soil.</title>
        <authorList>
            <person name="Lin S.-Y."/>
            <person name="Hameed A."/>
            <person name="Huang H.-I."/>
            <person name="Young C.-C."/>
        </authorList>
    </citation>
    <scope>NUCLEOTIDE SEQUENCE [LARGE SCALE GENOMIC DNA]</scope>
    <source>
        <strain evidence="6 7">CC-HIH110</strain>
    </source>
</reference>
<dbReference type="Gene3D" id="3.30.420.40">
    <property type="match status" value="2"/>
</dbReference>
<comment type="caution">
    <text evidence="6">The sequence shown here is derived from an EMBL/GenBank/DDBJ whole genome shotgun (WGS) entry which is preliminary data.</text>
</comment>
<proteinExistence type="inferred from homology"/>
<evidence type="ECO:0000259" key="5">
    <source>
        <dbReference type="Pfam" id="PF02782"/>
    </source>
</evidence>
<dbReference type="GO" id="GO:0016301">
    <property type="term" value="F:kinase activity"/>
    <property type="evidence" value="ECO:0007669"/>
    <property type="project" value="UniProtKB-KW"/>
</dbReference>